<accession>A0ABS5UZH7</accession>
<comment type="caution">
    <text evidence="2">The sequence shown here is derived from an EMBL/GenBank/DDBJ whole genome shotgun (WGS) entry which is preliminary data.</text>
</comment>
<evidence type="ECO:0000313" key="2">
    <source>
        <dbReference type="EMBL" id="MBT1443602.1"/>
    </source>
</evidence>
<dbReference type="InterPro" id="IPR014710">
    <property type="entry name" value="RmlC-like_jellyroll"/>
</dbReference>
<reference evidence="2 3" key="1">
    <citation type="submission" date="2021-05" db="EMBL/GenBank/DDBJ databases">
        <title>Shewanella sp. JM162201.</title>
        <authorList>
            <person name="Xu S."/>
            <person name="Li A."/>
        </authorList>
    </citation>
    <scope>NUCLEOTIDE SEQUENCE [LARGE SCALE GENOMIC DNA]</scope>
    <source>
        <strain evidence="2 3">JM162201</strain>
    </source>
</reference>
<feature type="domain" description="TehB/YeaR-like" evidence="1">
    <location>
        <begin position="14"/>
        <end position="92"/>
    </location>
</feature>
<proteinExistence type="predicted"/>
<keyword evidence="3" id="KW-1185">Reference proteome</keyword>
<organism evidence="2 3">
    <name type="scientific">Shewanella jiangmenensis</name>
    <dbReference type="NCBI Taxonomy" id="2837387"/>
    <lineage>
        <taxon>Bacteria</taxon>
        <taxon>Pseudomonadati</taxon>
        <taxon>Pseudomonadota</taxon>
        <taxon>Gammaproteobacteria</taxon>
        <taxon>Alteromonadales</taxon>
        <taxon>Shewanellaceae</taxon>
        <taxon>Shewanella</taxon>
    </lineage>
</organism>
<protein>
    <submittedName>
        <fullName evidence="2">DUF1971 domain-containing protein</fullName>
    </submittedName>
</protein>
<dbReference type="Proteomes" id="UP001195903">
    <property type="component" value="Unassembled WGS sequence"/>
</dbReference>
<gene>
    <name evidence="2" type="ORF">KJI95_03575</name>
</gene>
<evidence type="ECO:0000313" key="3">
    <source>
        <dbReference type="Proteomes" id="UP001195903"/>
    </source>
</evidence>
<evidence type="ECO:0000259" key="1">
    <source>
        <dbReference type="Pfam" id="PF09313"/>
    </source>
</evidence>
<dbReference type="Pfam" id="PF09313">
    <property type="entry name" value="TehB-like"/>
    <property type="match status" value="1"/>
</dbReference>
<dbReference type="InterPro" id="IPR015392">
    <property type="entry name" value="TehB/YeaR-like_dom"/>
</dbReference>
<dbReference type="Gene3D" id="2.60.120.10">
    <property type="entry name" value="Jelly Rolls"/>
    <property type="match status" value="1"/>
</dbReference>
<dbReference type="RefSeq" id="WP_214505777.1">
    <property type="nucleotide sequence ID" value="NZ_JAHEPS010000001.1"/>
</dbReference>
<name>A0ABS5UZH7_9GAMM</name>
<dbReference type="SUPFAM" id="SSF51197">
    <property type="entry name" value="Clavaminate synthase-like"/>
    <property type="match status" value="1"/>
</dbReference>
<sequence length="138" mass="15373">MALVPKNYVPLGATRVFGGNDVPALLLEQHKTRKGFYSQIEVLNGDLLWFGYRETDGEPVVEVRLGANDRAMTHPGKLYSLEPLTEDTRFRLNVFAHESLHEVNAAASSTVSLFLEGEHADSSPGFTRDTDYAQQAHR</sequence>
<dbReference type="EMBL" id="JAHEPS010000001">
    <property type="protein sequence ID" value="MBT1443602.1"/>
    <property type="molecule type" value="Genomic_DNA"/>
</dbReference>